<name>U3TDD5_9CREN</name>
<dbReference type="eggNOG" id="arCOG01978">
    <property type="taxonomic scope" value="Archaea"/>
</dbReference>
<dbReference type="AlphaFoldDB" id="U3TDD5"/>
<reference evidence="1 2" key="1">
    <citation type="journal article" date="2013" name="Appl. Environ. Microbiol.">
        <title>Variation of the Virus-Related Elements within Syntenic Genomes of the Hyperthermophilic Archaeon Aeropyrum.</title>
        <authorList>
            <person name="Daifuku T."/>
            <person name="Yoshida T."/>
            <person name="Kitamura T."/>
            <person name="Kawaichi S."/>
            <person name="Inoue T."/>
            <person name="Nomura K."/>
            <person name="Yoshida Y."/>
            <person name="Kuno S."/>
            <person name="Sako Y."/>
        </authorList>
    </citation>
    <scope>NUCLEOTIDE SEQUENCE [LARGE SCALE GENOMIC DNA]</scope>
    <source>
        <strain evidence="1 2">SY1</strain>
    </source>
</reference>
<protein>
    <submittedName>
        <fullName evidence="1">Dihydropteroate synthase</fullName>
    </submittedName>
</protein>
<gene>
    <name evidence="1" type="ORF">ACAM_0566</name>
</gene>
<dbReference type="InterPro" id="IPR011005">
    <property type="entry name" value="Dihydropteroate_synth-like_sf"/>
</dbReference>
<dbReference type="GeneID" id="17111234"/>
<organism evidence="1 2">
    <name type="scientific">Aeropyrum camini SY1 = JCM 12091</name>
    <dbReference type="NCBI Taxonomy" id="1198449"/>
    <lineage>
        <taxon>Archaea</taxon>
        <taxon>Thermoproteota</taxon>
        <taxon>Thermoprotei</taxon>
        <taxon>Desulfurococcales</taxon>
        <taxon>Desulfurococcaceae</taxon>
        <taxon>Aeropyrum</taxon>
    </lineage>
</organism>
<evidence type="ECO:0000313" key="1">
    <source>
        <dbReference type="EMBL" id="BAN90035.1"/>
    </source>
</evidence>
<dbReference type="SUPFAM" id="SSF51717">
    <property type="entry name" value="Dihydropteroate synthetase-like"/>
    <property type="match status" value="1"/>
</dbReference>
<dbReference type="STRING" id="1198449.ACAM_0566"/>
<accession>U3TDD5</accession>
<evidence type="ECO:0000313" key="2">
    <source>
        <dbReference type="Proteomes" id="UP000016887"/>
    </source>
</evidence>
<dbReference type="KEGG" id="acj:ACAM_0566"/>
<dbReference type="Proteomes" id="UP000016887">
    <property type="component" value="Chromosome"/>
</dbReference>
<dbReference type="EMBL" id="AP012489">
    <property type="protein sequence ID" value="BAN90035.1"/>
    <property type="molecule type" value="Genomic_DNA"/>
</dbReference>
<dbReference type="RefSeq" id="WP_022541310.1">
    <property type="nucleotide sequence ID" value="NC_022521.1"/>
</dbReference>
<proteinExistence type="predicted"/>
<sequence length="409" mass="43939">MDGNDVDIVLLLQNTVEDVQLVVDEIEGLGYSVVTVVAPPTRDSLVRILERYPKAIVIIPGGVPGDFREYGGRVVKGTYSLKPLPKVLRIVDPRDLSPVSPAEKVLGEKFVYVVAEVLRNVASGISGFKPPFSPPPVFVLSEVYVDNYPNAFEALLEILYRVAAGADLVVVGAASAEAQEALANVYTTVSRELSIEFGVDPPSHGFQKPGLLTGSQKPALYMSVWEGGELPEVDSRFTTVLPRYGSRDVLSMAEDILRACKWGVKEGLNPIVDPVLLRPGASPHPFESLAALKIARRRGMECPAMVGVNNVYEMVDADTTGTIPILTLASAESGASAILVSEESAKSRGATAEARIASYMVSYTLATGSPPKDLGFALLESKEKAPGYRPPSGCNALKLLPRRWGDFRV</sequence>
<keyword evidence="2" id="KW-1185">Reference proteome</keyword>